<feature type="transmembrane region" description="Helical" evidence="1">
    <location>
        <begin position="56"/>
        <end position="76"/>
    </location>
</feature>
<dbReference type="AlphaFoldDB" id="A0A955LAL9"/>
<dbReference type="Proteomes" id="UP000714915">
    <property type="component" value="Unassembled WGS sequence"/>
</dbReference>
<name>A0A955LAL9_9BACT</name>
<feature type="transmembrane region" description="Helical" evidence="1">
    <location>
        <begin position="88"/>
        <end position="108"/>
    </location>
</feature>
<sequence length="143" mass="15865">MFELFNAEISVIGLVLAAIVNMLIGMLWFSPSFLGKKWLQLVNKSADDLQAMPLDYVLSIIRSLLVALGLNIFISYTVNSWAQSTSVVSISVFVGFIAWLSFVAMGSLNPVIWEGRRKQLYAFNMMHELVSTISMAIVVGLTI</sequence>
<dbReference type="EMBL" id="JAGQLF010000014">
    <property type="protein sequence ID" value="MCA9386737.1"/>
    <property type="molecule type" value="Genomic_DNA"/>
</dbReference>
<organism evidence="2 3">
    <name type="scientific">Candidatus Dojkabacteria bacterium</name>
    <dbReference type="NCBI Taxonomy" id="2099670"/>
    <lineage>
        <taxon>Bacteria</taxon>
        <taxon>Candidatus Dojkabacteria</taxon>
    </lineage>
</organism>
<dbReference type="Pfam" id="PF08570">
    <property type="entry name" value="DUF1761"/>
    <property type="match status" value="1"/>
</dbReference>
<accession>A0A955LAL9</accession>
<evidence type="ECO:0000313" key="2">
    <source>
        <dbReference type="EMBL" id="MCA9386737.1"/>
    </source>
</evidence>
<evidence type="ECO:0000256" key="1">
    <source>
        <dbReference type="SAM" id="Phobius"/>
    </source>
</evidence>
<feature type="transmembrane region" description="Helical" evidence="1">
    <location>
        <begin position="120"/>
        <end position="141"/>
    </location>
</feature>
<reference evidence="2" key="2">
    <citation type="journal article" date="2021" name="Microbiome">
        <title>Successional dynamics and alternative stable states in a saline activated sludge microbial community over 9 years.</title>
        <authorList>
            <person name="Wang Y."/>
            <person name="Ye J."/>
            <person name="Ju F."/>
            <person name="Liu L."/>
            <person name="Boyd J.A."/>
            <person name="Deng Y."/>
            <person name="Parks D.H."/>
            <person name="Jiang X."/>
            <person name="Yin X."/>
            <person name="Woodcroft B.J."/>
            <person name="Tyson G.W."/>
            <person name="Hugenholtz P."/>
            <person name="Polz M.F."/>
            <person name="Zhang T."/>
        </authorList>
    </citation>
    <scope>NUCLEOTIDE SEQUENCE</scope>
    <source>
        <strain evidence="2">HKST-UBA09</strain>
    </source>
</reference>
<proteinExistence type="predicted"/>
<keyword evidence="1" id="KW-0812">Transmembrane</keyword>
<dbReference type="InterPro" id="IPR013879">
    <property type="entry name" value="DUF1761"/>
</dbReference>
<gene>
    <name evidence="2" type="ORF">KC669_01755</name>
</gene>
<reference evidence="2" key="1">
    <citation type="submission" date="2020-04" db="EMBL/GenBank/DDBJ databases">
        <authorList>
            <person name="Zhang T."/>
        </authorList>
    </citation>
    <scope>NUCLEOTIDE SEQUENCE</scope>
    <source>
        <strain evidence="2">HKST-UBA09</strain>
    </source>
</reference>
<protein>
    <submittedName>
        <fullName evidence="2">DUF1761 domain-containing protein</fullName>
    </submittedName>
</protein>
<keyword evidence="1" id="KW-0472">Membrane</keyword>
<evidence type="ECO:0000313" key="3">
    <source>
        <dbReference type="Proteomes" id="UP000714915"/>
    </source>
</evidence>
<keyword evidence="1" id="KW-1133">Transmembrane helix</keyword>
<feature type="transmembrane region" description="Helical" evidence="1">
    <location>
        <begin position="12"/>
        <end position="35"/>
    </location>
</feature>
<comment type="caution">
    <text evidence="2">The sequence shown here is derived from an EMBL/GenBank/DDBJ whole genome shotgun (WGS) entry which is preliminary data.</text>
</comment>